<evidence type="ECO:0000313" key="2">
    <source>
        <dbReference type="Proteomes" id="UP000318720"/>
    </source>
</evidence>
<protein>
    <submittedName>
        <fullName evidence="1">Uncharacterized protein</fullName>
    </submittedName>
</protein>
<proteinExistence type="predicted"/>
<comment type="caution">
    <text evidence="1">The sequence shown here is derived from an EMBL/GenBank/DDBJ whole genome shotgun (WGS) entry which is preliminary data.</text>
</comment>
<dbReference type="GeneID" id="301699910"/>
<dbReference type="InterPro" id="IPR000415">
    <property type="entry name" value="Nitroreductase-like"/>
</dbReference>
<dbReference type="RefSeq" id="WP_009305666.1">
    <property type="nucleotide sequence ID" value="NZ_CP182305.1"/>
</dbReference>
<dbReference type="EMBL" id="SPAZ01000243">
    <property type="protein sequence ID" value="TQE25699.1"/>
    <property type="molecule type" value="Genomic_DNA"/>
</dbReference>
<reference evidence="1 2" key="1">
    <citation type="submission" date="2019-03" db="EMBL/GenBank/DDBJ databases">
        <title>Comparative genomic analyses of the sweetpotato soil rot pathogen, Streptomyces ipomoeae.</title>
        <authorList>
            <person name="Ruschel Soares N."/>
            <person name="Badger J.H."/>
            <person name="Huguet-Tapia J.C."/>
            <person name="Clark C.A."/>
            <person name="Pettis G.S."/>
        </authorList>
    </citation>
    <scope>NUCLEOTIDE SEQUENCE [LARGE SCALE GENOMIC DNA]</scope>
    <source>
        <strain evidence="1 2">88-35</strain>
    </source>
</reference>
<accession>A0A540PR91</accession>
<dbReference type="Proteomes" id="UP000318720">
    <property type="component" value="Unassembled WGS sequence"/>
</dbReference>
<dbReference type="GO" id="GO:0016491">
    <property type="term" value="F:oxidoreductase activity"/>
    <property type="evidence" value="ECO:0007669"/>
    <property type="project" value="InterPro"/>
</dbReference>
<dbReference type="SUPFAM" id="SSF55469">
    <property type="entry name" value="FMN-dependent nitroreductase-like"/>
    <property type="match status" value="1"/>
</dbReference>
<gene>
    <name evidence="1" type="ORF">Sipo8835_31040</name>
</gene>
<name>A0A540PR91_9ACTN</name>
<evidence type="ECO:0000313" key="1">
    <source>
        <dbReference type="EMBL" id="TQE25699.1"/>
    </source>
</evidence>
<sequence length="494" mass="55118">MTFTDNQSGVPAAEEPFGGAAFDGGLGLADADTLSGLAGTTTTTHPGLADLFARPLLRTVWRRRTHRVSRGARVSAGTMTYTSTHKAQPLSELEEAVLIAITGSTGLTMPDRPFEDPDNGTPIMSKPNLTMTGRTAGSPDNAQGTHFFLVNDTGTYFLRRLEPAPHEPFDAETLVARARRAKVRVLDHRLDVKPDQRDFPAYLDSNRFLSNLPGTTLLFPVVDLSHQYVNALMYLLTQPDGARPTFVDDRNFYRPAGVRKWVRNGFLNKDVKLPLGALGPMRTQIEADLLLQNLMLTAEAMGLGAWIHGSINPQIALGDPKFSRAYGRMLGFDFVTPRWKLADVWRWHIPLPKYAAVRSHPVGLRSPDGEPLIAAACPPTYPTMSDAVEKIIARKFGRDGIYTDRDVFARIYREDYGQRYLTEAGEYDQRVIDCARDVCEYVLRTHGRFPAHTDAIHVPGVWLQVHHVENEYYERFFVNGLTDAHRAHGEAWGH</sequence>
<organism evidence="1 2">
    <name type="scientific">Streptomyces ipomoeae</name>
    <dbReference type="NCBI Taxonomy" id="103232"/>
    <lineage>
        <taxon>Bacteria</taxon>
        <taxon>Bacillati</taxon>
        <taxon>Actinomycetota</taxon>
        <taxon>Actinomycetes</taxon>
        <taxon>Kitasatosporales</taxon>
        <taxon>Streptomycetaceae</taxon>
        <taxon>Streptomyces</taxon>
    </lineage>
</organism>
<dbReference type="Gene3D" id="3.40.109.10">
    <property type="entry name" value="NADH Oxidase"/>
    <property type="match status" value="1"/>
</dbReference>
<dbReference type="AlphaFoldDB" id="A0A540PR91"/>